<dbReference type="InterPro" id="IPR022031">
    <property type="entry name" value="Rif1_N"/>
</dbReference>
<evidence type="ECO:0000259" key="8">
    <source>
        <dbReference type="Pfam" id="PF12231"/>
    </source>
</evidence>
<dbReference type="Pfam" id="PF12231">
    <property type="entry name" value="Rif1_N"/>
    <property type="match status" value="1"/>
</dbReference>
<protein>
    <submittedName>
        <fullName evidence="9">Rap1-interacting factor 1 N terminal-domain-containing protein</fullName>
    </submittedName>
</protein>
<evidence type="ECO:0000256" key="7">
    <source>
        <dbReference type="SAM" id="MobiDB-lite"/>
    </source>
</evidence>
<feature type="compositionally biased region" description="Polar residues" evidence="7">
    <location>
        <begin position="1337"/>
        <end position="1354"/>
    </location>
</feature>
<dbReference type="PANTHER" id="PTHR22928:SF3">
    <property type="entry name" value="TELOMERE-ASSOCIATED PROTEIN RIF1"/>
    <property type="match status" value="1"/>
</dbReference>
<evidence type="ECO:0000256" key="1">
    <source>
        <dbReference type="ARBA" id="ARBA00004123"/>
    </source>
</evidence>
<evidence type="ECO:0000256" key="5">
    <source>
        <dbReference type="ARBA" id="ARBA00023242"/>
    </source>
</evidence>
<dbReference type="SMART" id="SM00384">
    <property type="entry name" value="AT_hook"/>
    <property type="match status" value="2"/>
</dbReference>
<dbReference type="RefSeq" id="XP_066653572.1">
    <property type="nucleotide sequence ID" value="XM_066800716.1"/>
</dbReference>
<evidence type="ECO:0000256" key="4">
    <source>
        <dbReference type="ARBA" id="ARBA00022895"/>
    </source>
</evidence>
<comment type="caution">
    <text evidence="9">The sequence shown here is derived from an EMBL/GenBank/DDBJ whole genome shotgun (WGS) entry which is preliminary data.</text>
</comment>
<feature type="domain" description="Telomere-associated protein Rif1 N-terminal" evidence="8">
    <location>
        <begin position="156"/>
        <end position="531"/>
    </location>
</feature>
<feature type="compositionally biased region" description="Low complexity" evidence="7">
    <location>
        <begin position="1126"/>
        <end position="1141"/>
    </location>
</feature>
<feature type="compositionally biased region" description="Low complexity" evidence="7">
    <location>
        <begin position="1787"/>
        <end position="1813"/>
    </location>
</feature>
<dbReference type="InterPro" id="IPR016024">
    <property type="entry name" value="ARM-type_fold"/>
</dbReference>
<proteinExistence type="predicted"/>
<feature type="region of interest" description="Disordered" evidence="7">
    <location>
        <begin position="1"/>
        <end position="26"/>
    </location>
</feature>
<sequence length="1871" mass="205356">MAPSSPAAGPYFNGLQLRPPTPPRETERIVAEACDFLSDSFEVSHVTARPPLHNEPVVTPLKIVPASADSAATNSGRPKKVDFSPWTDYHRPEDFLSRRGTISSPLRPLPQPKDPTKLKGILKARPRNATPNSTHSQSAPKFDTFAEMLESLVKQLAGASRSHRRDSYVTLVSTLKAYDHFPETQSLVEKMGLLSQFIQRDIAIPIAIDDAQLAQQALKLLGVLINLPDVARHIPAELQVAFVNCAVQAFGDERVLKKLVNPFLVTFSCQNFGPKVMTPAVVDKVITSIQDIHERVSGLGVLAARLDVYKKLLAQSPDVMVSRASDWLPHVLNGMLRDLPHESRRKALEVGHGAAISIGDKPKISRLVMELMDKTLENGQSFGKEYVRRMQAMMTSRDESLATDVPKVWAVIILFLRGRHRDIHEWKLFQQWFKIIQDCLNSSQKDVVVNANAAWNRFIYAIKPDTRTTPTMRTLLRQGVALQLDRFDRKAVSTNERSMGSAFSSYCALLYCSLPPMASEEQLDLYWEEYVAQVLLERMIKKSQTGANRACQVLTDLFKSNKTGVWNENLVLQGLVTPGHLPGLDPKWVRRKLSVILHLVQPCLSNAAWDSPSADHPTFSVPSVRNMWLALMSTVAEAGSKEITISMEFKTASAHIMNFLHRTWNKFPASLGLKDDEDEEWIERFGFLVTTAVQNLGPLHFADPILKQSSPDNFEPVPTPSNRTKNRGDMQSPLLYLLHMFARSEHSPLVLDLSKKLITLASDSRVRRPRLELLHNCAQEATASVEIASRRGLHTGIWIHVASLAKSALEDPSVQPKNASSSPSLGEEYRSVLSILTCGLQFAGTEVLATAGELYNTLVAQVNVEAGNGAPSIAVTEPLAESVVAAGANPAIDRSTIIGFATLALMHITPPKDRKSLDNARKALWGVGVGPQKPAVFDPYNHLYKMILSQLHFAYENLDELHPQLVIDFVSALAALLKRWPASNTAIMLRKIQGGIALWVEDRDRKLEGEGEDSKAGKKAVDSFWTVVMAVVVQLPRKDTMLLRALEHLMASGLNSRQRRVVNKTIDTWNSTFGKESTLEYPSQVEKALRRLRPHLGVELELPNFPSGPTDEDLGPAPAFEESQESASVNRASSRLSARSRVPTPSSRVAKQKSVKPIPKAKLRHDDSQIDFTAIESSPGQEVPVDSQLLTEHQKEVRENQHGSAAIMFPDMNSSPAYMANHSRSEMVKATELPSDLPGEVEGSRRSTPVLAALASDGLQDLGGSSPTPRSRSERNDPRLDQNYITSSAADRFFETEIPSSPPRVDDDNDIPTDSSVVKESFTNFPQKSAGGRPSASGLSQDSPISILTDSFGSLDSDGDESARQLADESQARQSLRPTEPATMKSDPTVEDTHFKAEGFEGNTEANLNGFDSFSDIADELPQGTAEVASSLAPAKITVDEALEQEAHEVFSTRAGARSQSPAQVDEGTEVAQSQDNSVVQDSFIRSEVNMAIPDKEDPVPNGHQDQEGPPTTKSQRRRAKKRKNQAVGDEGPSKRVKSTLHNQDNEESSQVPISSGQGKANQDDCSGTEKTSRTKKPRKSTSSAQAQRPAQPELHYERPNWSPPPVQFSDESTKSLLSESILQSSQASDAPDSRVSPRLAGKAPQEALSSFRKRKSRLSESQTINDDQEMNHEETDYGDTTIDLDVVHETPAPKKRRGRPPKNRASNASETSQSTASPQEAPNASGTGPTRGRGRPRKNSVQVSGSQSQQEHGRSDDVDSTAAAEARSTRSSKQKSDNAGAGEGGTAATETSSSRAESQHDATAASQASQASDGRRKKEPRSILARLKQLLADAKSMVVGRDEERECCDVMFELQREVHEAARRGEAQSQ</sequence>
<dbReference type="Proteomes" id="UP001360953">
    <property type="component" value="Unassembled WGS sequence"/>
</dbReference>
<evidence type="ECO:0000256" key="6">
    <source>
        <dbReference type="ARBA" id="ARBA00023306"/>
    </source>
</evidence>
<feature type="compositionally biased region" description="Polar residues" evidence="7">
    <location>
        <begin position="1312"/>
        <end position="1327"/>
    </location>
</feature>
<feature type="compositionally biased region" description="Basic residues" evidence="7">
    <location>
        <begin position="1515"/>
        <end position="1525"/>
    </location>
</feature>
<evidence type="ECO:0000256" key="3">
    <source>
        <dbReference type="ARBA" id="ARBA00022454"/>
    </source>
</evidence>
<dbReference type="SUPFAM" id="SSF48371">
    <property type="entry name" value="ARM repeat"/>
    <property type="match status" value="1"/>
</dbReference>
<accession>A0ABR1LI06</accession>
<feature type="region of interest" description="Disordered" evidence="7">
    <location>
        <begin position="1234"/>
        <end position="1393"/>
    </location>
</feature>
<feature type="compositionally biased region" description="Basic residues" evidence="7">
    <location>
        <begin position="1150"/>
        <end position="1163"/>
    </location>
</feature>
<feature type="region of interest" description="Disordered" evidence="7">
    <location>
        <begin position="1101"/>
        <end position="1164"/>
    </location>
</feature>
<dbReference type="PANTHER" id="PTHR22928">
    <property type="entry name" value="TELOMERE-ASSOCIATED PROTEIN RIF1"/>
    <property type="match status" value="1"/>
</dbReference>
<feature type="compositionally biased region" description="Basic and acidic residues" evidence="7">
    <location>
        <begin position="1361"/>
        <end position="1371"/>
    </location>
</feature>
<keyword evidence="10" id="KW-1185">Reference proteome</keyword>
<feature type="compositionally biased region" description="Polar residues" evidence="7">
    <location>
        <begin position="1705"/>
        <end position="1726"/>
    </location>
</feature>
<gene>
    <name evidence="9" type="ORF">J3D65DRAFT_629177</name>
</gene>
<organism evidence="9 10">
    <name type="scientific">Phyllosticta citribraziliensis</name>
    <dbReference type="NCBI Taxonomy" id="989973"/>
    <lineage>
        <taxon>Eukaryota</taxon>
        <taxon>Fungi</taxon>
        <taxon>Dikarya</taxon>
        <taxon>Ascomycota</taxon>
        <taxon>Pezizomycotina</taxon>
        <taxon>Dothideomycetes</taxon>
        <taxon>Dothideomycetes incertae sedis</taxon>
        <taxon>Botryosphaeriales</taxon>
        <taxon>Phyllostictaceae</taxon>
        <taxon>Phyllosticta</taxon>
    </lineage>
</organism>
<keyword evidence="4" id="KW-0779">Telomere</keyword>
<feature type="region of interest" description="Disordered" evidence="7">
    <location>
        <begin position="97"/>
        <end position="116"/>
    </location>
</feature>
<name>A0ABR1LI06_9PEZI</name>
<feature type="compositionally biased region" description="Polar residues" evidence="7">
    <location>
        <begin position="1471"/>
        <end position="1481"/>
    </location>
</feature>
<dbReference type="InterPro" id="IPR017956">
    <property type="entry name" value="AT_hook_DNA-bd_motif"/>
</dbReference>
<evidence type="ECO:0000313" key="9">
    <source>
        <dbReference type="EMBL" id="KAK7534847.1"/>
    </source>
</evidence>
<feature type="compositionally biased region" description="Low complexity" evidence="7">
    <location>
        <begin position="1761"/>
        <end position="1772"/>
    </location>
</feature>
<feature type="compositionally biased region" description="Polar residues" evidence="7">
    <location>
        <begin position="1549"/>
        <end position="1566"/>
    </location>
</feature>
<keyword evidence="3" id="KW-0158">Chromosome</keyword>
<feature type="region of interest" description="Disordered" evidence="7">
    <location>
        <begin position="1448"/>
        <end position="1823"/>
    </location>
</feature>
<dbReference type="EMBL" id="JBBPEH010000008">
    <property type="protein sequence ID" value="KAK7534847.1"/>
    <property type="molecule type" value="Genomic_DNA"/>
</dbReference>
<evidence type="ECO:0000313" key="10">
    <source>
        <dbReference type="Proteomes" id="UP001360953"/>
    </source>
</evidence>
<feature type="compositionally biased region" description="Low complexity" evidence="7">
    <location>
        <begin position="1741"/>
        <end position="1751"/>
    </location>
</feature>
<dbReference type="GeneID" id="92033622"/>
<keyword evidence="6" id="KW-0131">Cell cycle</keyword>
<evidence type="ECO:0000256" key="2">
    <source>
        <dbReference type="ARBA" id="ARBA00004574"/>
    </source>
</evidence>
<feature type="compositionally biased region" description="Basic and acidic residues" evidence="7">
    <location>
        <begin position="1271"/>
        <end position="1280"/>
    </location>
</feature>
<reference evidence="9 10" key="1">
    <citation type="submission" date="2024-04" db="EMBL/GenBank/DDBJ databases">
        <title>Phyllosticta paracitricarpa is synonymous to the EU quarantine fungus P. citricarpa based on phylogenomic analyses.</title>
        <authorList>
            <consortium name="Lawrence Berkeley National Laboratory"/>
            <person name="Van ingen-buijs V.A."/>
            <person name="Van westerhoven A.C."/>
            <person name="Haridas S."/>
            <person name="Skiadas P."/>
            <person name="Martin F."/>
            <person name="Groenewald J.Z."/>
            <person name="Crous P.W."/>
            <person name="Seidl M.F."/>
        </authorList>
    </citation>
    <scope>NUCLEOTIDE SEQUENCE [LARGE SCALE GENOMIC DNA]</scope>
    <source>
        <strain evidence="9 10">CPC 17464</strain>
    </source>
</reference>
<keyword evidence="5" id="KW-0539">Nucleus</keyword>
<feature type="compositionally biased region" description="Low complexity" evidence="7">
    <location>
        <begin position="1616"/>
        <end position="1629"/>
    </location>
</feature>
<comment type="subcellular location">
    <subcellularLocation>
        <location evidence="2">Chromosome</location>
        <location evidence="2">Telomere</location>
    </subcellularLocation>
    <subcellularLocation>
        <location evidence="1">Nucleus</location>
    </subcellularLocation>
</comment>
<feature type="compositionally biased region" description="Basic residues" evidence="7">
    <location>
        <begin position="1694"/>
        <end position="1703"/>
    </location>
</feature>